<evidence type="ECO:0000313" key="1">
    <source>
        <dbReference type="EMBL" id="VDC73360.1"/>
    </source>
</evidence>
<organism evidence="1">
    <name type="scientific">Brassica campestris</name>
    <name type="common">Field mustard</name>
    <dbReference type="NCBI Taxonomy" id="3711"/>
    <lineage>
        <taxon>Eukaryota</taxon>
        <taxon>Viridiplantae</taxon>
        <taxon>Streptophyta</taxon>
        <taxon>Embryophyta</taxon>
        <taxon>Tracheophyta</taxon>
        <taxon>Spermatophyta</taxon>
        <taxon>Magnoliopsida</taxon>
        <taxon>eudicotyledons</taxon>
        <taxon>Gunneridae</taxon>
        <taxon>Pentapetalae</taxon>
        <taxon>rosids</taxon>
        <taxon>malvids</taxon>
        <taxon>Brassicales</taxon>
        <taxon>Brassicaceae</taxon>
        <taxon>Brassiceae</taxon>
        <taxon>Brassica</taxon>
    </lineage>
</organism>
<accession>A0A3P5ZLC7</accession>
<reference evidence="1" key="1">
    <citation type="submission" date="2018-11" db="EMBL/GenBank/DDBJ databases">
        <authorList>
            <consortium name="Genoscope - CEA"/>
            <person name="William W."/>
        </authorList>
    </citation>
    <scope>NUCLEOTIDE SEQUENCE</scope>
</reference>
<protein>
    <submittedName>
        <fullName evidence="1">Uncharacterized protein</fullName>
    </submittedName>
</protein>
<name>A0A3P5ZLC7_BRACM</name>
<dbReference type="AlphaFoldDB" id="A0A3P5ZLC7"/>
<dbReference type="EMBL" id="LR031570">
    <property type="protein sequence ID" value="VDC73360.1"/>
    <property type="molecule type" value="Genomic_DNA"/>
</dbReference>
<sequence>MLMGTLLTRLICIFKCKTKKLKRVISKGLQRLLRRIFLKDNAFFRFRLESHRLDIMIIAIVPCLGLVW</sequence>
<gene>
    <name evidence="1" type="ORF">BRAA05T23074Z</name>
</gene>
<proteinExistence type="predicted"/>